<organism evidence="2 3">
    <name type="scientific">Rhizopus stolonifer</name>
    <name type="common">Rhizopus nigricans</name>
    <dbReference type="NCBI Taxonomy" id="4846"/>
    <lineage>
        <taxon>Eukaryota</taxon>
        <taxon>Fungi</taxon>
        <taxon>Fungi incertae sedis</taxon>
        <taxon>Mucoromycota</taxon>
        <taxon>Mucoromycotina</taxon>
        <taxon>Mucoromycetes</taxon>
        <taxon>Mucorales</taxon>
        <taxon>Mucorineae</taxon>
        <taxon>Rhizopodaceae</taxon>
        <taxon>Rhizopus</taxon>
    </lineage>
</organism>
<dbReference type="PANTHER" id="PTHR21575">
    <property type="entry name" value="PROTEIN HID1"/>
    <property type="match status" value="1"/>
</dbReference>
<feature type="compositionally biased region" description="Polar residues" evidence="1">
    <location>
        <begin position="676"/>
        <end position="701"/>
    </location>
</feature>
<dbReference type="GO" id="GO:0005797">
    <property type="term" value="C:Golgi medial cisterna"/>
    <property type="evidence" value="ECO:0007669"/>
    <property type="project" value="TreeGrafter"/>
</dbReference>
<evidence type="ECO:0000313" key="2">
    <source>
        <dbReference type="EMBL" id="RCH98892.1"/>
    </source>
</evidence>
<evidence type="ECO:0008006" key="4">
    <source>
        <dbReference type="Google" id="ProtNLM"/>
    </source>
</evidence>
<dbReference type="OrthoDB" id="432953at2759"/>
<dbReference type="Proteomes" id="UP000253551">
    <property type="component" value="Unassembled WGS sequence"/>
</dbReference>
<dbReference type="EMBL" id="PJQM01002012">
    <property type="protein sequence ID" value="RCH98892.1"/>
    <property type="molecule type" value="Genomic_DNA"/>
</dbReference>
<reference evidence="2 3" key="1">
    <citation type="journal article" date="2018" name="G3 (Bethesda)">
        <title>Phylogenetic and Phylogenomic Definition of Rhizopus Species.</title>
        <authorList>
            <person name="Gryganskyi A.P."/>
            <person name="Golan J."/>
            <person name="Dolatabadi S."/>
            <person name="Mondo S."/>
            <person name="Robb S."/>
            <person name="Idnurm A."/>
            <person name="Muszewska A."/>
            <person name="Steczkiewicz K."/>
            <person name="Masonjones S."/>
            <person name="Liao H.L."/>
            <person name="Gajdeczka M.T."/>
            <person name="Anike F."/>
            <person name="Vuek A."/>
            <person name="Anishchenko I.M."/>
            <person name="Voigt K."/>
            <person name="de Hoog G.S."/>
            <person name="Smith M.E."/>
            <person name="Heitman J."/>
            <person name="Vilgalys R."/>
            <person name="Stajich J.E."/>
        </authorList>
    </citation>
    <scope>NUCLEOTIDE SEQUENCE [LARGE SCALE GENOMIC DNA]</scope>
    <source>
        <strain evidence="2 3">LSU 92-RS-03</strain>
    </source>
</reference>
<protein>
    <recommendedName>
        <fullName evidence="4">HID1 domain-containing protein</fullName>
    </recommendedName>
</protein>
<dbReference type="InterPro" id="IPR026705">
    <property type="entry name" value="Hid-1/Ecm30"/>
</dbReference>
<keyword evidence="3" id="KW-1185">Reference proteome</keyword>
<dbReference type="GO" id="GO:0016020">
    <property type="term" value="C:membrane"/>
    <property type="evidence" value="ECO:0007669"/>
    <property type="project" value="TreeGrafter"/>
</dbReference>
<evidence type="ECO:0000313" key="3">
    <source>
        <dbReference type="Proteomes" id="UP000253551"/>
    </source>
</evidence>
<sequence length="823" mass="94713">MGTADSKLAFRKSVFRLYEEKNIAVTENEFWELFWTLPDSADDVFSLIGANDIRRTRDTARENIEILIDKILEKMQSILKAQNFPSGQHSINHLLNCCRVMTRLMPFIFESSECMEWEETFFWTPRQVERPKKNPDDKPEYDILPCRGELVLDLTIQALFLAGFTIPITLATKESKVNYVIWENGVGSTIPMSTYKDNEANRTEVLRLLVVLLSKSMYVLPSQILLKEDLWLRYVAVKTDRKTVLVILCSLLNTVCNYDPTGWVPYNHVVSAGPREQLVTFCLTTLLILLDYRSLQQAELVRQHDQHQPNPSASVGEELAANVEVLTLESPDAVPKTSMELEVFTPGDHQQSKAEENAFRYYTSKLHRKQDFEFLMNGIYRLMSNPMTAANTYLPGSTKRVGCFIDVMMLCWRLIETNPRFIHYLVETDSGLDLTVALVFYAIDNKDKITQIGLVRMCTFILQTLSSNKEYCLKLNKTFTTHSSLPAVIRLYAFNGTYADFLIISIFSLIATTQGRLSALYPALMLTVSNISPYLTDLGVTTSSKLMAMFHSMSSPTFLLADEHNPQLTCYLLETLNNIIHYQYSKNPNLIYAIVLHHDYFEKQSKMTFNDAVAEMEKVRLWREKKSQEIERRPSTQQKEPETTSEETETEIKQDEPVHEDKEQESKEKPTYASVVASNLHNEPSSSSSQPMPENDQTSRCESLSVLPTRQGFVPNEAWFDYWKSKLPLSTILALIGHLVPKMEEKSSEQGISLEDLMEFLKSVHVELPEEEKDIYIRKFQWGEALVIWFRSMLWGQNYVSTMREYGPWNGTQVKLFQIKAEQ</sequence>
<feature type="compositionally biased region" description="Basic and acidic residues" evidence="1">
    <location>
        <begin position="650"/>
        <end position="670"/>
    </location>
</feature>
<dbReference type="PANTHER" id="PTHR21575:SF12">
    <property type="entry name" value="PROTEIN HID1"/>
    <property type="match status" value="1"/>
</dbReference>
<evidence type="ECO:0000256" key="1">
    <source>
        <dbReference type="SAM" id="MobiDB-lite"/>
    </source>
</evidence>
<feature type="region of interest" description="Disordered" evidence="1">
    <location>
        <begin position="626"/>
        <end position="701"/>
    </location>
</feature>
<dbReference type="STRING" id="4846.A0A367K9H3"/>
<dbReference type="GO" id="GO:0000138">
    <property type="term" value="C:Golgi trans cisterna"/>
    <property type="evidence" value="ECO:0007669"/>
    <property type="project" value="TreeGrafter"/>
</dbReference>
<comment type="caution">
    <text evidence="2">The sequence shown here is derived from an EMBL/GenBank/DDBJ whole genome shotgun (WGS) entry which is preliminary data.</text>
</comment>
<proteinExistence type="predicted"/>
<dbReference type="Pfam" id="PF12722">
    <property type="entry name" value="Hid1"/>
    <property type="match status" value="2"/>
</dbReference>
<accession>A0A367K9H3</accession>
<feature type="compositionally biased region" description="Basic and acidic residues" evidence="1">
    <location>
        <begin position="626"/>
        <end position="642"/>
    </location>
</feature>
<dbReference type="AlphaFoldDB" id="A0A367K9H3"/>
<gene>
    <name evidence="2" type="ORF">CU098_005155</name>
</gene>
<name>A0A367K9H3_RHIST</name>